<dbReference type="eggNOG" id="arCOG06229">
    <property type="taxonomic scope" value="Archaea"/>
</dbReference>
<evidence type="ECO:0000313" key="2">
    <source>
        <dbReference type="Proteomes" id="UP000000740"/>
    </source>
</evidence>
<dbReference type="KEGG" id="hla:Hlac_1170"/>
<organism evidence="1 2">
    <name type="scientific">Halorubrum lacusprofundi (strain ATCC 49239 / DSM 5036 / JCM 8891 / ACAM 34)</name>
    <dbReference type="NCBI Taxonomy" id="416348"/>
    <lineage>
        <taxon>Archaea</taxon>
        <taxon>Methanobacteriati</taxon>
        <taxon>Methanobacteriota</taxon>
        <taxon>Stenosarchaea group</taxon>
        <taxon>Halobacteria</taxon>
        <taxon>Halobacteriales</taxon>
        <taxon>Haloferacaceae</taxon>
        <taxon>Halorubrum</taxon>
    </lineage>
</organism>
<protein>
    <submittedName>
        <fullName evidence="1">Uncharacterized protein</fullName>
    </submittedName>
</protein>
<keyword evidence="2" id="KW-1185">Reference proteome</keyword>
<gene>
    <name evidence="1" type="ordered locus">Hlac_1170</name>
</gene>
<dbReference type="HOGENOM" id="CLU_393120_0_0_2"/>
<dbReference type="RefSeq" id="WP_015909909.1">
    <property type="nucleotide sequence ID" value="NC_012029.1"/>
</dbReference>
<dbReference type="Proteomes" id="UP000000740">
    <property type="component" value="Chromosome 1"/>
</dbReference>
<reference evidence="1 2" key="1">
    <citation type="journal article" date="2016" name="Stand. Genomic Sci.">
        <title>Complete genome sequence of the Antarctic Halorubrum lacusprofundi type strain ACAM 34.</title>
        <authorList>
            <person name="Anderson I.J."/>
            <person name="DasSarma P."/>
            <person name="Lucas S."/>
            <person name="Copeland A."/>
            <person name="Lapidus A."/>
            <person name="Del Rio T.G."/>
            <person name="Tice H."/>
            <person name="Dalin E."/>
            <person name="Bruce D.C."/>
            <person name="Goodwin L."/>
            <person name="Pitluck S."/>
            <person name="Sims D."/>
            <person name="Brettin T.S."/>
            <person name="Detter J.C."/>
            <person name="Han C.S."/>
            <person name="Larimer F."/>
            <person name="Hauser L."/>
            <person name="Land M."/>
            <person name="Ivanova N."/>
            <person name="Richardson P."/>
            <person name="Cavicchioli R."/>
            <person name="DasSarma S."/>
            <person name="Woese C.R."/>
            <person name="Kyrpides N.C."/>
        </authorList>
    </citation>
    <scope>NUCLEOTIDE SEQUENCE [LARGE SCALE GENOMIC DNA]</scope>
    <source>
        <strain evidence="2">ATCC 49239 / DSM 5036 / JCM 8891 / ACAM 34</strain>
    </source>
</reference>
<accession>B9LN26</accession>
<dbReference type="GeneID" id="7400979"/>
<proteinExistence type="predicted"/>
<dbReference type="EMBL" id="CP001365">
    <property type="protein sequence ID" value="ACM56764.1"/>
    <property type="molecule type" value="Genomic_DNA"/>
</dbReference>
<evidence type="ECO:0000313" key="1">
    <source>
        <dbReference type="EMBL" id="ACM56764.1"/>
    </source>
</evidence>
<dbReference type="AlphaFoldDB" id="B9LN26"/>
<name>B9LN26_HALLT</name>
<sequence length="701" mass="75497">MTDDAIDDRVGFEADGRTLCIRDALEGEKFPLYFDREPQPQPALPDLFHVPVDRAVSFEAESVSIPAYSSVSLRDADGELVARLNESMEFPRATYFLDISSVTKAFVRIPDVSISATGMTDSGAVELTFDGPTTVTVGARSLHTRPEATITVPDDPTALAEAVSVLGSSIKEFTPERSWPTLRGYPPRIRVGDELDIPSPLVAPDTGIEVVVRPTYADVYRLSTLAYYLGARVVIGDAPAIRLDTGYVESLPTEGLALEERVEELLRTWLFLDTLARTEGYVKSDRYEYEQVGPKLPFYPPKLADLSMSERLMEYLEVDPETVEPYTPEWPTEAVLRPVPEAAELLPHLAHSLAPVRVRGSADPTADAPVALATSPWLPIEDAADPENTVPNPDTDPLSAGTAVLTPASYENRLQRTTTARGDLDVVVLADSPDRAAAIRRVLSNPATPDGINTWKVLDRPDAEQTAAVLSNPDIDIVYCELPTKGDRIAAGSEMVELDGLGGAPALTVFEGTEETRLGVSVVENGGLSSIVAESVLDPPRIRRLLGLLAVGVPVAASVGLSEGSNGVSTRLIGDPSMEVASRKVIPKLLVSAAPGDSDDLPITRVSLLSMPVQIGSEGSPVVECFSNRLELMGTQQVEKTTVKPAVLIELLNEDDSILQLNGTVILESDNLTEADIEKVAKQNSADDVQATEIANWYSLD</sequence>